<dbReference type="InterPro" id="IPR011008">
    <property type="entry name" value="Dimeric_a/b-barrel"/>
</dbReference>
<accession>A0A6N8FLK3</accession>
<name>A0A6N8FLK3_9BACI</name>
<reference evidence="3 4" key="1">
    <citation type="submission" date="2019-11" db="EMBL/GenBank/DDBJ databases">
        <authorList>
            <person name="Li X."/>
        </authorList>
    </citation>
    <scope>NUCLEOTIDE SEQUENCE [LARGE SCALE GENOMIC DNA]</scope>
    <source>
        <strain evidence="3 4">L9</strain>
    </source>
</reference>
<organism evidence="3 4">
    <name type="scientific">Ornithinibacillus caprae</name>
    <dbReference type="NCBI Taxonomy" id="2678566"/>
    <lineage>
        <taxon>Bacteria</taxon>
        <taxon>Bacillati</taxon>
        <taxon>Bacillota</taxon>
        <taxon>Bacilli</taxon>
        <taxon>Bacillales</taxon>
        <taxon>Bacillaceae</taxon>
        <taxon>Ornithinibacillus</taxon>
    </lineage>
</organism>
<proteinExistence type="inferred from homology"/>
<evidence type="ECO:0000313" key="3">
    <source>
        <dbReference type="EMBL" id="MUK90522.1"/>
    </source>
</evidence>
<gene>
    <name evidence="3" type="ORF">GMD78_19380</name>
</gene>
<evidence type="ECO:0000259" key="2">
    <source>
        <dbReference type="Pfam" id="PF03795"/>
    </source>
</evidence>
<dbReference type="Proteomes" id="UP000469125">
    <property type="component" value="Unassembled WGS sequence"/>
</dbReference>
<dbReference type="SUPFAM" id="SSF54909">
    <property type="entry name" value="Dimeric alpha+beta barrel"/>
    <property type="match status" value="1"/>
</dbReference>
<protein>
    <recommendedName>
        <fullName evidence="2">YCII-related domain-containing protein</fullName>
    </recommendedName>
</protein>
<feature type="domain" description="YCII-related" evidence="2">
    <location>
        <begin position="10"/>
        <end position="83"/>
    </location>
</feature>
<dbReference type="EMBL" id="WOCA01000023">
    <property type="protein sequence ID" value="MUK90522.1"/>
    <property type="molecule type" value="Genomic_DNA"/>
</dbReference>
<sequence length="103" mass="12264">MKKYFVRLSNKQKSLMTKELMRLHALYLRELKDREVLPFCGPCKDDTAIMIIDAPSYELAKQYVEDDPFSKVNYYLTRDIIEMEEATIENEFLMKDVFKSLPE</sequence>
<evidence type="ECO:0000313" key="4">
    <source>
        <dbReference type="Proteomes" id="UP000469125"/>
    </source>
</evidence>
<dbReference type="Gene3D" id="3.30.70.1060">
    <property type="entry name" value="Dimeric alpha+beta barrel"/>
    <property type="match status" value="1"/>
</dbReference>
<keyword evidence="4" id="KW-1185">Reference proteome</keyword>
<comment type="caution">
    <text evidence="3">The sequence shown here is derived from an EMBL/GenBank/DDBJ whole genome shotgun (WGS) entry which is preliminary data.</text>
</comment>
<dbReference type="AlphaFoldDB" id="A0A6N8FLK3"/>
<dbReference type="InterPro" id="IPR005545">
    <property type="entry name" value="YCII"/>
</dbReference>
<dbReference type="RefSeq" id="WP_155671393.1">
    <property type="nucleotide sequence ID" value="NZ_WOCA01000023.1"/>
</dbReference>
<comment type="similarity">
    <text evidence="1">Belongs to the YciI family.</text>
</comment>
<evidence type="ECO:0000256" key="1">
    <source>
        <dbReference type="ARBA" id="ARBA00007689"/>
    </source>
</evidence>
<dbReference type="Pfam" id="PF03795">
    <property type="entry name" value="YCII"/>
    <property type="match status" value="1"/>
</dbReference>